<organism evidence="1 2">
    <name type="scientific">Cannabis sativa</name>
    <name type="common">Hemp</name>
    <name type="synonym">Marijuana</name>
    <dbReference type="NCBI Taxonomy" id="3483"/>
    <lineage>
        <taxon>Eukaryota</taxon>
        <taxon>Viridiplantae</taxon>
        <taxon>Streptophyta</taxon>
        <taxon>Embryophyta</taxon>
        <taxon>Tracheophyta</taxon>
        <taxon>Spermatophyta</taxon>
        <taxon>Magnoliopsida</taxon>
        <taxon>eudicotyledons</taxon>
        <taxon>Gunneridae</taxon>
        <taxon>Pentapetalae</taxon>
        <taxon>rosids</taxon>
        <taxon>fabids</taxon>
        <taxon>Rosales</taxon>
        <taxon>Cannabaceae</taxon>
        <taxon>Cannabis</taxon>
    </lineage>
</organism>
<reference evidence="1" key="1">
    <citation type="submission" date="2018-11" db="EMBL/GenBank/DDBJ databases">
        <authorList>
            <person name="Grassa J C."/>
        </authorList>
    </citation>
    <scope>NUCLEOTIDE SEQUENCE [LARGE SCALE GENOMIC DNA]</scope>
</reference>
<proteinExistence type="predicted"/>
<dbReference type="PANTHER" id="PTHR33223">
    <property type="entry name" value="CCHC-TYPE DOMAIN-CONTAINING PROTEIN"/>
    <property type="match status" value="1"/>
</dbReference>
<dbReference type="AlphaFoldDB" id="A0A803PDJ4"/>
<accession>A0A803PDJ4</accession>
<name>A0A803PDJ4_CANSA</name>
<evidence type="ECO:0000313" key="1">
    <source>
        <dbReference type="EnsemblPlants" id="cds.evm.model.04.1546"/>
    </source>
</evidence>
<reference evidence="1" key="2">
    <citation type="submission" date="2021-03" db="UniProtKB">
        <authorList>
            <consortium name="EnsemblPlants"/>
        </authorList>
    </citation>
    <scope>IDENTIFICATION</scope>
</reference>
<sequence length="241" mass="27852">MPLLSKQQAVRFPITMRTTSKRLKRLKLRIMDLWDLCLIWSGRLLGKRATSKVKFDTIAALVKGITTLKPTWYELDREQFSALSNQIKALGVPSKFKNPVWHPYTGKEDPLSHIHNFEVQTDLQGIRDDSHCRVFLATLSESVQQWYLKLCLRSINSWETLKKSFYDQFSPSKNRPIEPNNLTKILSEDAKVIALTVGLTVMGPLWKDLKLKSVYTVQEFLDRVVDFIKLEKAFKKVRGVA</sequence>
<protein>
    <recommendedName>
        <fullName evidence="3">Retrotransposon gag domain-containing protein</fullName>
    </recommendedName>
</protein>
<dbReference type="EnsemblPlants" id="evm.model.04.1546">
    <property type="protein sequence ID" value="cds.evm.model.04.1546"/>
    <property type="gene ID" value="evm.TU.04.1546"/>
</dbReference>
<evidence type="ECO:0000313" key="2">
    <source>
        <dbReference type="Proteomes" id="UP000596661"/>
    </source>
</evidence>
<dbReference type="PANTHER" id="PTHR33223:SF10">
    <property type="entry name" value="AMINOTRANSFERASE-LIKE PLANT MOBILE DOMAIN-CONTAINING PROTEIN"/>
    <property type="match status" value="1"/>
</dbReference>
<keyword evidence="2" id="KW-1185">Reference proteome</keyword>
<dbReference type="Gramene" id="evm.model.04.1546">
    <property type="protein sequence ID" value="cds.evm.model.04.1546"/>
    <property type="gene ID" value="evm.TU.04.1546"/>
</dbReference>
<dbReference type="EMBL" id="UZAU01000392">
    <property type="status" value="NOT_ANNOTATED_CDS"/>
    <property type="molecule type" value="Genomic_DNA"/>
</dbReference>
<evidence type="ECO:0008006" key="3">
    <source>
        <dbReference type="Google" id="ProtNLM"/>
    </source>
</evidence>
<dbReference type="Proteomes" id="UP000596661">
    <property type="component" value="Chromosome 4"/>
</dbReference>